<dbReference type="GO" id="GO:0032259">
    <property type="term" value="P:methylation"/>
    <property type="evidence" value="ECO:0007669"/>
    <property type="project" value="UniProtKB-KW"/>
</dbReference>
<feature type="compositionally biased region" description="Basic and acidic residues" evidence="15">
    <location>
        <begin position="88"/>
        <end position="100"/>
    </location>
</feature>
<dbReference type="GO" id="GO:0033553">
    <property type="term" value="C:rDNA heterochromatin"/>
    <property type="evidence" value="ECO:0007669"/>
    <property type="project" value="TreeGrafter"/>
</dbReference>
<evidence type="ECO:0000256" key="14">
    <source>
        <dbReference type="SAM" id="Coils"/>
    </source>
</evidence>
<dbReference type="GO" id="GO:0046015">
    <property type="term" value="P:regulation of transcription by glucose"/>
    <property type="evidence" value="ECO:0007669"/>
    <property type="project" value="TreeGrafter"/>
</dbReference>
<keyword evidence="11" id="KW-0804">Transcription</keyword>
<feature type="compositionally biased region" description="Low complexity" evidence="15">
    <location>
        <begin position="210"/>
        <end position="233"/>
    </location>
</feature>
<evidence type="ECO:0000256" key="7">
    <source>
        <dbReference type="ARBA" id="ARBA00022679"/>
    </source>
</evidence>
<evidence type="ECO:0000256" key="5">
    <source>
        <dbReference type="ARBA" id="ARBA00022552"/>
    </source>
</evidence>
<evidence type="ECO:0000256" key="15">
    <source>
        <dbReference type="SAM" id="MobiDB-lite"/>
    </source>
</evidence>
<dbReference type="GO" id="GO:0000183">
    <property type="term" value="P:rDNA heterochromatin formation"/>
    <property type="evidence" value="ECO:0007669"/>
    <property type="project" value="TreeGrafter"/>
</dbReference>
<dbReference type="InterPro" id="IPR029063">
    <property type="entry name" value="SAM-dependent_MTases_sf"/>
</dbReference>
<gene>
    <name evidence="16" type="primary">LOC114343214</name>
</gene>
<evidence type="ECO:0000256" key="11">
    <source>
        <dbReference type="ARBA" id="ARBA00023163"/>
    </source>
</evidence>
<dbReference type="InParanoid" id="A0A6P7GWP4"/>
<keyword evidence="14" id="KW-0175">Coiled coil</keyword>
<keyword evidence="8 13" id="KW-0949">S-adenosyl-L-methionine</keyword>
<accession>A0A6P7GWP4</accession>
<reference evidence="16" key="1">
    <citation type="submission" date="2025-08" db="UniProtKB">
        <authorList>
            <consortium name="RefSeq"/>
        </authorList>
    </citation>
    <scope>IDENTIFICATION</scope>
</reference>
<feature type="compositionally biased region" description="Basic residues" evidence="15">
    <location>
        <begin position="77"/>
        <end position="87"/>
    </location>
</feature>
<evidence type="ECO:0000313" key="16">
    <source>
        <dbReference type="RefSeq" id="XP_028149823.1"/>
    </source>
</evidence>
<dbReference type="Pfam" id="PF05148">
    <property type="entry name" value="Methyltransf_8"/>
    <property type="match status" value="1"/>
</dbReference>
<dbReference type="Gene3D" id="1.10.10.2150">
    <property type="entry name" value="Ribosomal RNA-processing protein 8, N-terminal domain"/>
    <property type="match status" value="1"/>
</dbReference>
<evidence type="ECO:0000256" key="12">
    <source>
        <dbReference type="ARBA" id="ARBA00023242"/>
    </source>
</evidence>
<keyword evidence="10" id="KW-0805">Transcription regulation</keyword>
<evidence type="ECO:0000256" key="8">
    <source>
        <dbReference type="ARBA" id="ARBA00022691"/>
    </source>
</evidence>
<evidence type="ECO:0000256" key="13">
    <source>
        <dbReference type="RuleBase" id="RU365074"/>
    </source>
</evidence>
<dbReference type="EC" id="2.1.1.-" evidence="13"/>
<dbReference type="SUPFAM" id="SSF53335">
    <property type="entry name" value="S-adenosyl-L-methionine-dependent methyltransferases"/>
    <property type="match status" value="1"/>
</dbReference>
<evidence type="ECO:0000256" key="2">
    <source>
        <dbReference type="ARBA" id="ARBA00006301"/>
    </source>
</evidence>
<dbReference type="Gene3D" id="3.40.50.150">
    <property type="entry name" value="Vaccinia Virus protein VP39"/>
    <property type="match status" value="1"/>
</dbReference>
<dbReference type="GO" id="GO:0005730">
    <property type="term" value="C:nucleolus"/>
    <property type="evidence" value="ECO:0007669"/>
    <property type="project" value="UniProtKB-SubCell"/>
</dbReference>
<keyword evidence="4" id="KW-0678">Repressor</keyword>
<feature type="region of interest" description="Disordered" evidence="15">
    <location>
        <begin position="169"/>
        <end position="249"/>
    </location>
</feature>
<evidence type="ECO:0000256" key="10">
    <source>
        <dbReference type="ARBA" id="ARBA00023015"/>
    </source>
</evidence>
<dbReference type="GO" id="GO:0005677">
    <property type="term" value="C:chromatin silencing complex"/>
    <property type="evidence" value="ECO:0007669"/>
    <property type="project" value="TreeGrafter"/>
</dbReference>
<evidence type="ECO:0000256" key="6">
    <source>
        <dbReference type="ARBA" id="ARBA00022603"/>
    </source>
</evidence>
<proteinExistence type="inferred from homology"/>
<keyword evidence="5 13" id="KW-0698">rRNA processing</keyword>
<keyword evidence="9" id="KW-0156">Chromatin regulator</keyword>
<dbReference type="FunFam" id="3.40.50.150:FF:000068">
    <property type="entry name" value="Ribosomal RNA-processing protein 8"/>
    <property type="match status" value="1"/>
</dbReference>
<feature type="compositionally biased region" description="Polar residues" evidence="15">
    <location>
        <begin position="174"/>
        <end position="191"/>
    </location>
</feature>
<dbReference type="GO" id="GO:0042149">
    <property type="term" value="P:cellular response to glucose starvation"/>
    <property type="evidence" value="ECO:0007669"/>
    <property type="project" value="TreeGrafter"/>
</dbReference>
<dbReference type="GO" id="GO:0006364">
    <property type="term" value="P:rRNA processing"/>
    <property type="evidence" value="ECO:0007669"/>
    <property type="project" value="UniProtKB-UniRule"/>
</dbReference>
<dbReference type="CDD" id="cd02440">
    <property type="entry name" value="AdoMet_MTases"/>
    <property type="match status" value="1"/>
</dbReference>
<dbReference type="PANTHER" id="PTHR12787">
    <property type="entry name" value="RIBOSOMAL RNA-PROCESSING PROTEIN 8"/>
    <property type="match status" value="1"/>
</dbReference>
<evidence type="ECO:0000256" key="3">
    <source>
        <dbReference type="ARBA" id="ARBA00020203"/>
    </source>
</evidence>
<keyword evidence="12 13" id="KW-0539">Nucleus</keyword>
<protein>
    <recommendedName>
        <fullName evidence="3 13">Ribosomal RNA-processing protein 8</fullName>
        <ecNumber evidence="13">2.1.1.-</ecNumber>
    </recommendedName>
</protein>
<feature type="coiled-coil region" evidence="14">
    <location>
        <begin position="123"/>
        <end position="150"/>
    </location>
</feature>
<comment type="similarity">
    <text evidence="2 13">Belongs to the methyltransferase superfamily. RRP8 family.</text>
</comment>
<dbReference type="InterPro" id="IPR007823">
    <property type="entry name" value="RRP8"/>
</dbReference>
<dbReference type="FunFam" id="1.10.10.2150:FF:000001">
    <property type="entry name" value="Ribosomal RNA-processing protein 8"/>
    <property type="match status" value="1"/>
</dbReference>
<sequence length="528" mass="60648">MKVFESAKWDADAENNISQELFKTKNKTKLKAVNNMKSLKKKIQSKIKNKVLKNVGKHKVMNFDHVSLVNASLPRKVSAKSKKKKHEKSKDLTDTMKQEKKSKTILGNNLQKKVTEDITRNKAGKMTNTIKNNKQKLKKLQKNVKTLNKINLKSDDLVNLVDTPTKKKKLKTLQESNSSLDISNNTQSNTIKQRPKKNKKNQKEKMLHVNNSKRNNTKTKNLQNKSKTTNKSNNDQDNSAEVQEKFGITNPKVLQKDQLKKKMKYRQSTTFENSVSKTHGSIENKNIQKLAKLKEAVLASDNKKLKRPVPTLRQKMMERLKAARFRFINEQIYTADSKEAQELFQNDPQAFNAYHDGYRKQVKRWPLNPLDTIINTIKKLPRTHVVADFGCGDARLSKSINQKVHSFDLVAVDEAVVACDMANVPLGNNSVDVAVYCLSLMGTNLRDYLAEANRVLKVGGVLKIAEVESRFENIEDFIKGVSYFGFKNTWKDQSHNLFYFLDFKKERDVKHKNKLPTLSLLPCLYKKR</sequence>
<comment type="subcellular location">
    <subcellularLocation>
        <location evidence="1 13">Nucleus</location>
        <location evidence="1 13">Nucleolus</location>
    </subcellularLocation>
</comment>
<dbReference type="RefSeq" id="XP_028149823.1">
    <property type="nucleotide sequence ID" value="XM_028294022.1"/>
</dbReference>
<dbReference type="PANTHER" id="PTHR12787:SF0">
    <property type="entry name" value="RIBOSOMAL RNA-PROCESSING PROTEIN 8"/>
    <property type="match status" value="1"/>
</dbReference>
<keyword evidence="6 13" id="KW-0489">Methyltransferase</keyword>
<organism evidence="16">
    <name type="scientific">Diabrotica virgifera virgifera</name>
    <name type="common">western corn rootworm</name>
    <dbReference type="NCBI Taxonomy" id="50390"/>
    <lineage>
        <taxon>Eukaryota</taxon>
        <taxon>Metazoa</taxon>
        <taxon>Ecdysozoa</taxon>
        <taxon>Arthropoda</taxon>
        <taxon>Hexapoda</taxon>
        <taxon>Insecta</taxon>
        <taxon>Pterygota</taxon>
        <taxon>Neoptera</taxon>
        <taxon>Endopterygota</taxon>
        <taxon>Coleoptera</taxon>
        <taxon>Polyphaga</taxon>
        <taxon>Cucujiformia</taxon>
        <taxon>Chrysomeloidea</taxon>
        <taxon>Chrysomelidae</taxon>
        <taxon>Galerucinae</taxon>
        <taxon>Diabroticina</taxon>
        <taxon>Diabroticites</taxon>
        <taxon>Diabrotica</taxon>
    </lineage>
</organism>
<feature type="region of interest" description="Disordered" evidence="15">
    <location>
        <begin position="75"/>
        <end position="100"/>
    </location>
</feature>
<dbReference type="GO" id="GO:0008168">
    <property type="term" value="F:methyltransferase activity"/>
    <property type="evidence" value="ECO:0007669"/>
    <property type="project" value="UniProtKB-KW"/>
</dbReference>
<name>A0A6P7GWP4_DIAVI</name>
<evidence type="ECO:0000256" key="9">
    <source>
        <dbReference type="ARBA" id="ARBA00022853"/>
    </source>
</evidence>
<comment type="function">
    <text evidence="13">Probable methyltransferase required to silence rDNA.</text>
</comment>
<evidence type="ECO:0000256" key="4">
    <source>
        <dbReference type="ARBA" id="ARBA00022491"/>
    </source>
</evidence>
<keyword evidence="7 13" id="KW-0808">Transferase</keyword>
<dbReference type="AlphaFoldDB" id="A0A6P7GWP4"/>
<dbReference type="InterPro" id="IPR042036">
    <property type="entry name" value="RRP8_N"/>
</dbReference>
<evidence type="ECO:0000256" key="1">
    <source>
        <dbReference type="ARBA" id="ARBA00004604"/>
    </source>
</evidence>